<dbReference type="SUPFAM" id="SSF56112">
    <property type="entry name" value="Protein kinase-like (PK-like)"/>
    <property type="match status" value="1"/>
</dbReference>
<gene>
    <name evidence="2" type="ORF">TRFO_08962</name>
</gene>
<evidence type="ECO:0000313" key="3">
    <source>
        <dbReference type="Proteomes" id="UP000179807"/>
    </source>
</evidence>
<dbReference type="Proteomes" id="UP000179807">
    <property type="component" value="Unassembled WGS sequence"/>
</dbReference>
<name>A0A1J4JGR2_9EUKA</name>
<protein>
    <recommendedName>
        <fullName evidence="4">Protein kinase domain-containing protein</fullName>
    </recommendedName>
</protein>
<evidence type="ECO:0000256" key="1">
    <source>
        <dbReference type="SAM" id="MobiDB-lite"/>
    </source>
</evidence>
<evidence type="ECO:0008006" key="4">
    <source>
        <dbReference type="Google" id="ProtNLM"/>
    </source>
</evidence>
<dbReference type="InterPro" id="IPR011009">
    <property type="entry name" value="Kinase-like_dom_sf"/>
</dbReference>
<comment type="caution">
    <text evidence="2">The sequence shown here is derived from an EMBL/GenBank/DDBJ whole genome shotgun (WGS) entry which is preliminary data.</text>
</comment>
<dbReference type="GeneID" id="94829302"/>
<dbReference type="Gene3D" id="1.10.510.10">
    <property type="entry name" value="Transferase(Phosphotransferase) domain 1"/>
    <property type="match status" value="1"/>
</dbReference>
<sequence length="99" mass="11775">MTHLVYLLKMSSISIEPPENASQFFRSFILRTLRKDPKERPTAAELIEDPFITQLSEESCIEIIRTLVKSSLLHKNKDEYEEEWEEEEEEEEGEEEEEK</sequence>
<accession>A0A1J4JGR2</accession>
<dbReference type="RefSeq" id="XP_068351503.1">
    <property type="nucleotide sequence ID" value="XM_068494598.1"/>
</dbReference>
<dbReference type="EMBL" id="MLAK01001060">
    <property type="protein sequence ID" value="OHS98366.1"/>
    <property type="molecule type" value="Genomic_DNA"/>
</dbReference>
<dbReference type="OrthoDB" id="5979581at2759"/>
<dbReference type="AlphaFoldDB" id="A0A1J4JGR2"/>
<organism evidence="2 3">
    <name type="scientific">Tritrichomonas foetus</name>
    <dbReference type="NCBI Taxonomy" id="1144522"/>
    <lineage>
        <taxon>Eukaryota</taxon>
        <taxon>Metamonada</taxon>
        <taxon>Parabasalia</taxon>
        <taxon>Tritrichomonadida</taxon>
        <taxon>Tritrichomonadidae</taxon>
        <taxon>Tritrichomonas</taxon>
    </lineage>
</organism>
<reference evidence="2" key="1">
    <citation type="submission" date="2016-10" db="EMBL/GenBank/DDBJ databases">
        <authorList>
            <person name="Benchimol M."/>
            <person name="Almeida L.G."/>
            <person name="Vasconcelos A.T."/>
            <person name="Perreira-Neves A."/>
            <person name="Rosa I.A."/>
            <person name="Tasca T."/>
            <person name="Bogo M.R."/>
            <person name="de Souza W."/>
        </authorList>
    </citation>
    <scope>NUCLEOTIDE SEQUENCE [LARGE SCALE GENOMIC DNA]</scope>
    <source>
        <strain evidence="2">K</strain>
    </source>
</reference>
<proteinExistence type="predicted"/>
<keyword evidence="3" id="KW-1185">Reference proteome</keyword>
<evidence type="ECO:0000313" key="2">
    <source>
        <dbReference type="EMBL" id="OHS98366.1"/>
    </source>
</evidence>
<dbReference type="VEuPathDB" id="TrichDB:TRFO_08962"/>
<feature type="compositionally biased region" description="Acidic residues" evidence="1">
    <location>
        <begin position="79"/>
        <end position="99"/>
    </location>
</feature>
<feature type="region of interest" description="Disordered" evidence="1">
    <location>
        <begin position="77"/>
        <end position="99"/>
    </location>
</feature>